<dbReference type="InterPro" id="IPR027417">
    <property type="entry name" value="P-loop_NTPase"/>
</dbReference>
<proteinExistence type="inferred from homology"/>
<reference evidence="6" key="1">
    <citation type="submission" date="2016-11" db="EMBL/GenBank/DDBJ databases">
        <authorList>
            <person name="Varghese N."/>
            <person name="Submissions S."/>
        </authorList>
    </citation>
    <scope>NUCLEOTIDE SEQUENCE [LARGE SCALE GENOMIC DNA]</scope>
    <source>
        <strain evidence="6">DSM 100564</strain>
    </source>
</reference>
<dbReference type="Proteomes" id="UP000183982">
    <property type="component" value="Unassembled WGS sequence"/>
</dbReference>
<gene>
    <name evidence="5" type="ORF">SAMN05444000_1383</name>
</gene>
<dbReference type="InterPro" id="IPR039442">
    <property type="entry name" value="Mrr-like_dom"/>
</dbReference>
<keyword evidence="5" id="KW-0378">Hydrolase</keyword>
<dbReference type="PRINTS" id="PR00507">
    <property type="entry name" value="N12N6MTFRASE"/>
</dbReference>
<evidence type="ECO:0000256" key="2">
    <source>
        <dbReference type="ARBA" id="ARBA00022747"/>
    </source>
</evidence>
<dbReference type="InterPro" id="IPR050742">
    <property type="entry name" value="Helicase_Restrict-Modif_Enz"/>
</dbReference>
<dbReference type="GO" id="GO:0004386">
    <property type="term" value="F:helicase activity"/>
    <property type="evidence" value="ECO:0007669"/>
    <property type="project" value="UniProtKB-KW"/>
</dbReference>
<protein>
    <submittedName>
        <fullName evidence="5">Predicted helicase</fullName>
    </submittedName>
</protein>
<comment type="similarity">
    <text evidence="1">Belongs to the N(4)/N(6)-methyltransferase family.</text>
</comment>
<dbReference type="RefSeq" id="WP_073256961.1">
    <property type="nucleotide sequence ID" value="NZ_FQZQ01000038.1"/>
</dbReference>
<dbReference type="SUPFAM" id="SSF53335">
    <property type="entry name" value="S-adenosyl-L-methionine-dependent methyltransferases"/>
    <property type="match status" value="1"/>
</dbReference>
<sequence length="1636" mass="182835">MRKSLAQILDEIRLKSQSEFEKGEFFEKLVKVFLENDTLQGQPYDKVWLFKDWASERGLPSNDTGIDLVARLADGSGFCAIQCKFYASDSSINKKHIDSFVSAASTKDFVSLVIVDTTLKDFSANLTAMLDNLDKDWHRIALSDLEKSRIDWSAYFRDHTIKLSDPKTLRDHQREALEAVKNGLVSADRGKLVMACGTGKTFTSLKIAEELGGKGKLVLYMVPSLALMSQTVREWKNDCADDFLAFSVCSDVKVGKRESEGDAIQFTVHDLAFPATTDAGKIAQQIAVSDREKMVVVFSTYQSIQVLTDAQKNYGLPEFDWIICDEAHRTTGATLAGSDESNFVKIHSNENVAGKKRLYMTATPKIFGENAKAKAKQHDVALADMNDEAKFGKVLFYKGFSWAVENNLLADYKVIVLAVDEGLISAGVQNRLAESSEMKLDDATKIIGCYKALTKHELIGEEAEYPIPMKRALAFCKNIAVSKMITGEFSEVVDEYLNNEDIGDNSGPALEVQTRHVDGTFNAKQREDCLDWLKDDDTDDVTCRILTNARCLSEGVDVPALDGIIFMHPRKSQIDVVQSIGRVMRKAPGKDMGYVILPVAVPAGVAPEDALNDNERYQVVWQILNALRSHDERLDGAINQISIGEDVSDKIQIIGVTQEMMATTAVVEDIDVNKTTAAKRSDVGGSAGDHADGEIVIDDEEQQLGFVFDELTQALRAKIVEKCGTREHWDKWAKDIAKIAETHITRISTIVAKEGEERTAFMAFLDEIRDDLNPEISEQDAIEMLAQHLITKPVFDTLFRDNHFTANNPVSKAMEIVLGQLHHHNIGKEAETLQGFYDSVRRQSEGIKTAQGRQALVVRLYDQFFRSAFPAMTQKLGIVYTPVEVVDFIIHSVNDVLKSEFGQTLGSKGVHILDPFTGTGTFITRLLQSGLIKPEELEHKYKHEIHANEIVLLAYYIAAINIEAVYHDMAKEHAMALSESGEDMPYAPFDGIVLTDTFQLYEQEKDMIADLLPDNSERRTAQKRRDIRVIIGNPPYSVGQKNANDDAKNVPYPGLRKSLQETYIKRSDSNARSVYDSYVLAIKWATDRLRNADQGVVGFVSGSGFIEKPAMDGMRRCLKDDFSSLFVINLRGDIRKNMLSKGAAKEGGNVFDSGSMTGIAISFLVKNTDASEQGKIHYFDIGDDLSSVEKKRILSDLGSFSALSKKWQAVEPNEQADWINLRDPSFEKSIAIGDKQKKSSLTVFKNFSLGIATNRDAWAVNSSRGEVGLNMERMIDFYSAELARFKESPEQEVEKTISLDPKNISWSFHLKKRMKSLKNANFSSTQVKPILYRPFVKQWIYYDKLFNEYVYQTPKLFADGDAENLGISISGIGSRSGFTALMIDRLISGDMVEKGQCFPLKLYDPASADDGLFATGDTGYTERDGISDAGLEHFQDAYAGEQISKEDLFYYIYGLLHSPDYRERFKNNLSKELPRIPAVKTVADFWAFSKAGRALGDLHVNYEIVEPYPVVIAEGDLRLAHIPDPEAYYRVEKMKYGGKGKNKDKTIVHYNPRITITGIPLEAYDYVVNGKPALDWVVERQCVKTDKASGIVNDANRYAIETVGDPVYPLVLFQRVITVSLETMKIVNGLPKLDID</sequence>
<dbReference type="InterPro" id="IPR029063">
    <property type="entry name" value="SAM-dependent_MTases_sf"/>
</dbReference>
<dbReference type="InterPro" id="IPR011856">
    <property type="entry name" value="tRNA_endonuc-like_dom_sf"/>
</dbReference>
<dbReference type="InterPro" id="IPR041635">
    <property type="entry name" value="Type_ISP_LLaBIII_C"/>
</dbReference>
<dbReference type="InterPro" id="IPR002052">
    <property type="entry name" value="DNA_methylase_N6_adenine_CS"/>
</dbReference>
<dbReference type="Gene3D" id="3.40.50.300">
    <property type="entry name" value="P-loop containing nucleotide triphosphate hydrolases"/>
    <property type="match status" value="2"/>
</dbReference>
<dbReference type="Pfam" id="PF22240">
    <property type="entry name" value="ISP_coupler"/>
    <property type="match status" value="1"/>
</dbReference>
<dbReference type="InterPro" id="IPR014001">
    <property type="entry name" value="Helicase_ATP-bd"/>
</dbReference>
<dbReference type="SMART" id="SM00490">
    <property type="entry name" value="HELICc"/>
    <property type="match status" value="1"/>
</dbReference>
<dbReference type="PROSITE" id="PS51194">
    <property type="entry name" value="HELICASE_CTER"/>
    <property type="match status" value="1"/>
</dbReference>
<organism evidence="5 6">
    <name type="scientific">Shimia gijangensis</name>
    <dbReference type="NCBI Taxonomy" id="1470563"/>
    <lineage>
        <taxon>Bacteria</taxon>
        <taxon>Pseudomonadati</taxon>
        <taxon>Pseudomonadota</taxon>
        <taxon>Alphaproteobacteria</taxon>
        <taxon>Rhodobacterales</taxon>
        <taxon>Roseobacteraceae</taxon>
    </lineage>
</organism>
<dbReference type="Pfam" id="PF00271">
    <property type="entry name" value="Helicase_C"/>
    <property type="match status" value="1"/>
</dbReference>
<dbReference type="GO" id="GO:0005829">
    <property type="term" value="C:cytosol"/>
    <property type="evidence" value="ECO:0007669"/>
    <property type="project" value="TreeGrafter"/>
</dbReference>
<dbReference type="STRING" id="1470563.SAMN05444000_1383"/>
<name>A0A1M6TD61_9RHOB</name>
<dbReference type="Pfam" id="PF13156">
    <property type="entry name" value="Mrr_cat_2"/>
    <property type="match status" value="1"/>
</dbReference>
<dbReference type="SUPFAM" id="SSF52980">
    <property type="entry name" value="Restriction endonuclease-like"/>
    <property type="match status" value="1"/>
</dbReference>
<dbReference type="InterPro" id="IPR053980">
    <property type="entry name" value="ISP_coupler"/>
</dbReference>
<dbReference type="Pfam" id="PF04851">
    <property type="entry name" value="ResIII"/>
    <property type="match status" value="1"/>
</dbReference>
<dbReference type="Gene3D" id="3.40.1350.10">
    <property type="match status" value="1"/>
</dbReference>
<dbReference type="PANTHER" id="PTHR47396:SF1">
    <property type="entry name" value="ATP-DEPENDENT HELICASE IRC3-RELATED"/>
    <property type="match status" value="1"/>
</dbReference>
<dbReference type="InterPro" id="IPR011335">
    <property type="entry name" value="Restrct_endonuc-II-like"/>
</dbReference>
<evidence type="ECO:0000259" key="4">
    <source>
        <dbReference type="PROSITE" id="PS51194"/>
    </source>
</evidence>
<dbReference type="InterPro" id="IPR006935">
    <property type="entry name" value="Helicase/UvrB_N"/>
</dbReference>
<keyword evidence="5" id="KW-0067">ATP-binding</keyword>
<feature type="domain" description="Helicase ATP-binding" evidence="3">
    <location>
        <begin position="181"/>
        <end position="382"/>
    </location>
</feature>
<keyword evidence="6" id="KW-1185">Reference proteome</keyword>
<keyword evidence="5" id="KW-0347">Helicase</keyword>
<dbReference type="GO" id="GO:0016787">
    <property type="term" value="F:hydrolase activity"/>
    <property type="evidence" value="ECO:0007669"/>
    <property type="project" value="InterPro"/>
</dbReference>
<dbReference type="Gene3D" id="3.40.50.150">
    <property type="entry name" value="Vaccinia Virus protein VP39"/>
    <property type="match status" value="1"/>
</dbReference>
<dbReference type="SUPFAM" id="SSF52540">
    <property type="entry name" value="P-loop containing nucleoside triphosphate hydrolases"/>
    <property type="match status" value="1"/>
</dbReference>
<accession>A0A1M6TD61</accession>
<dbReference type="CDD" id="cd22333">
    <property type="entry name" value="LlaBIII_nuclease-like"/>
    <property type="match status" value="1"/>
</dbReference>
<dbReference type="InterPro" id="IPR001650">
    <property type="entry name" value="Helicase_C-like"/>
</dbReference>
<dbReference type="OrthoDB" id="9803459at2"/>
<keyword evidence="5" id="KW-0547">Nucleotide-binding</keyword>
<dbReference type="GO" id="GO:0003677">
    <property type="term" value="F:DNA binding"/>
    <property type="evidence" value="ECO:0007669"/>
    <property type="project" value="InterPro"/>
</dbReference>
<dbReference type="GO" id="GO:0032259">
    <property type="term" value="P:methylation"/>
    <property type="evidence" value="ECO:0007669"/>
    <property type="project" value="InterPro"/>
</dbReference>
<evidence type="ECO:0000313" key="5">
    <source>
        <dbReference type="EMBL" id="SHK54718.1"/>
    </source>
</evidence>
<evidence type="ECO:0000259" key="3">
    <source>
        <dbReference type="PROSITE" id="PS51192"/>
    </source>
</evidence>
<dbReference type="GO" id="GO:0005524">
    <property type="term" value="F:ATP binding"/>
    <property type="evidence" value="ECO:0007669"/>
    <property type="project" value="InterPro"/>
</dbReference>
<evidence type="ECO:0000313" key="6">
    <source>
        <dbReference type="Proteomes" id="UP000183982"/>
    </source>
</evidence>
<dbReference type="PROSITE" id="PS51192">
    <property type="entry name" value="HELICASE_ATP_BIND_1"/>
    <property type="match status" value="1"/>
</dbReference>
<dbReference type="Pfam" id="PF18135">
    <property type="entry name" value="Type_ISP_C"/>
    <property type="match status" value="1"/>
</dbReference>
<dbReference type="SMART" id="SM00487">
    <property type="entry name" value="DEXDc"/>
    <property type="match status" value="1"/>
</dbReference>
<dbReference type="GO" id="GO:0009307">
    <property type="term" value="P:DNA restriction-modification system"/>
    <property type="evidence" value="ECO:0007669"/>
    <property type="project" value="UniProtKB-KW"/>
</dbReference>
<dbReference type="PROSITE" id="PS00092">
    <property type="entry name" value="N6_MTASE"/>
    <property type="match status" value="1"/>
</dbReference>
<keyword evidence="2" id="KW-0680">Restriction system</keyword>
<dbReference type="GO" id="GO:0008170">
    <property type="term" value="F:N-methyltransferase activity"/>
    <property type="evidence" value="ECO:0007669"/>
    <property type="project" value="InterPro"/>
</dbReference>
<evidence type="ECO:0000256" key="1">
    <source>
        <dbReference type="ARBA" id="ARBA00006594"/>
    </source>
</evidence>
<feature type="domain" description="Helicase C-terminal" evidence="4">
    <location>
        <begin position="468"/>
        <end position="642"/>
    </location>
</feature>
<dbReference type="PANTHER" id="PTHR47396">
    <property type="entry name" value="TYPE I RESTRICTION ENZYME ECOKI R PROTEIN"/>
    <property type="match status" value="1"/>
</dbReference>
<dbReference type="InterPro" id="IPR003356">
    <property type="entry name" value="DNA_methylase_A-5"/>
</dbReference>
<dbReference type="EMBL" id="FQZQ01000038">
    <property type="protein sequence ID" value="SHK54718.1"/>
    <property type="molecule type" value="Genomic_DNA"/>
</dbReference>
<dbReference type="Pfam" id="PF02384">
    <property type="entry name" value="N6_Mtase"/>
    <property type="match status" value="1"/>
</dbReference>